<dbReference type="Gene3D" id="1.25.40.20">
    <property type="entry name" value="Ankyrin repeat-containing domain"/>
    <property type="match status" value="1"/>
</dbReference>
<dbReference type="SUPFAM" id="SSF48403">
    <property type="entry name" value="Ankyrin repeat"/>
    <property type="match status" value="1"/>
</dbReference>
<protein>
    <submittedName>
        <fullName evidence="3">Uncharacterized protein</fullName>
    </submittedName>
</protein>
<sequence>MSQAPSPANSRPPYQDYEPHLPVNALTLKTPDDKNWSLSPSSSKASLNYSKSFHERAKSQPRKISRKLSMRRHSLGYNLLNPLEEPPIERPHSHSGSRPFSAKTSTNEKKYSRSESLTSNSSATLSDSSLHTPTSQSSALSDSSPNSPSSQNSETGMFFSSTLSVETIASMLETRSGVELLLETKSKLIPTNKLHKKFRNKHFLQIAWEKGAKSIDIIEWLVKHGADINVKVHQGMNIKQLLATQYKVDDYIALLLVPDVPVTVEDIHTLLTSNFTQEPLKKQIPVFNSLASKLQQQTTNAKKMVDIDRKIDGHTLIEQALLKGCMPAFVHCILLGADLGKLFKTKLYPQPPEVLRQRYALNDQLLAFFQATKILYFPELLNALLYFQIGAKTIDTYLKRAKQAQPRSTISPDERFDGKKTAMEITLAQKGRGDVIVALVSFGFSPFNYTPQGKTLYQVLEQTNSVDSFVNAVDTDKSPTPLLLHCLAELPQSALACEKLLRLLKNQLTVEDKDKLSQDQLDQPVHQQTLLQRLWTSREANTATIVALLKLRVDLDLHVTEEVSLKEAIYHTKEYELLKTLFEQGLLSVELTDIDFAIKQSWPLPLLQKMLPACRRVINQPINNCTVFQHAIIQQNIQLMVELLTHDVDVCKPTSSNDTLLELAQQQGITDSLISGILKHDSCELNLIHALLMLQCSSEQLSQKLEAMDADKSNKVSLMCLRNDRNVLQLAWQCQSSPDILCVLFSHQVNANDDILEGNNVKTLLRLSERWDDLHQLLLNESCNIELIDLHDIIQKKWGTPLFRSALNRLLSERQSSVKKDDNQEHFLETKIGQHNLLEIICDSGDAESLEAIFLCGLQPHVGIAQRSILHRAASRNSLAILKVLIQHFRPTEAYEIKSLVSDDTLSLRSGETSSISSDETECGDNEELYRPDKLLGNTPVHYGMKNPNLEVVIYLLSHVDTAFLQTTKNHQKQTPYQIAFDNGKLILALNHLFQKQRELKPFSAEQDDIVQMYKQSAEREFLTEQAKYQQEANILQHRPNIEQLLANPDTEEPSLMSLQALSLTLQQQLTQNSLEREQLVESLKKQNAELKAEAERLKAELEKQTNTLVVPSPHQLTV</sequence>
<name>A0A3L8PXG4_9GAMM</name>
<feature type="compositionally biased region" description="Low complexity" evidence="2">
    <location>
        <begin position="37"/>
        <end position="51"/>
    </location>
</feature>
<feature type="compositionally biased region" description="Polar residues" evidence="2">
    <location>
        <begin position="94"/>
        <end position="105"/>
    </location>
</feature>
<dbReference type="SMART" id="SM00248">
    <property type="entry name" value="ANK"/>
    <property type="match status" value="5"/>
</dbReference>
<dbReference type="PANTHER" id="PTHR24118:SF99">
    <property type="entry name" value="POTE ANKYRIN DOMAIN FAMILY MEMBER 3C-RELATED"/>
    <property type="match status" value="1"/>
</dbReference>
<keyword evidence="4" id="KW-1185">Reference proteome</keyword>
<feature type="region of interest" description="Disordered" evidence="2">
    <location>
        <begin position="1"/>
        <end position="155"/>
    </location>
</feature>
<keyword evidence="1" id="KW-0175">Coiled coil</keyword>
<dbReference type="EMBL" id="QZEI01000056">
    <property type="protein sequence ID" value="RLV58762.1"/>
    <property type="molecule type" value="Genomic_DNA"/>
</dbReference>
<dbReference type="RefSeq" id="WP_121839922.1">
    <property type="nucleotide sequence ID" value="NZ_ML014805.1"/>
</dbReference>
<comment type="caution">
    <text evidence="3">The sequence shown here is derived from an EMBL/GenBank/DDBJ whole genome shotgun (WGS) entry which is preliminary data.</text>
</comment>
<gene>
    <name evidence="3" type="ORF">D5018_15560</name>
</gene>
<feature type="compositionally biased region" description="Low complexity" evidence="2">
    <location>
        <begin position="114"/>
        <end position="153"/>
    </location>
</feature>
<dbReference type="InterPro" id="IPR002110">
    <property type="entry name" value="Ankyrin_rpt"/>
</dbReference>
<proteinExistence type="predicted"/>
<evidence type="ECO:0000256" key="1">
    <source>
        <dbReference type="SAM" id="Coils"/>
    </source>
</evidence>
<evidence type="ECO:0000256" key="2">
    <source>
        <dbReference type="SAM" id="MobiDB-lite"/>
    </source>
</evidence>
<evidence type="ECO:0000313" key="4">
    <source>
        <dbReference type="Proteomes" id="UP000281474"/>
    </source>
</evidence>
<dbReference type="PANTHER" id="PTHR24118">
    <property type="entry name" value="POTE ANKYRIN DOMAIN"/>
    <property type="match status" value="1"/>
</dbReference>
<reference evidence="3 4" key="1">
    <citation type="submission" date="2018-09" db="EMBL/GenBank/DDBJ databases">
        <title>Phylogeny of the Shewanellaceae, and recommendation for two new genera, Pseudoshewanella and Parashewanella.</title>
        <authorList>
            <person name="Wang G."/>
        </authorList>
    </citation>
    <scope>NUCLEOTIDE SEQUENCE [LARGE SCALE GENOMIC DNA]</scope>
    <source>
        <strain evidence="3 4">C51</strain>
    </source>
</reference>
<accession>A0A3L8PXG4</accession>
<dbReference type="InterPro" id="IPR036770">
    <property type="entry name" value="Ankyrin_rpt-contain_sf"/>
</dbReference>
<evidence type="ECO:0000313" key="3">
    <source>
        <dbReference type="EMBL" id="RLV58762.1"/>
    </source>
</evidence>
<dbReference type="AlphaFoldDB" id="A0A3L8PXG4"/>
<feature type="coiled-coil region" evidence="1">
    <location>
        <begin position="1074"/>
        <end position="1108"/>
    </location>
</feature>
<organism evidence="3 4">
    <name type="scientific">Parashewanella curva</name>
    <dbReference type="NCBI Taxonomy" id="2338552"/>
    <lineage>
        <taxon>Bacteria</taxon>
        <taxon>Pseudomonadati</taxon>
        <taxon>Pseudomonadota</taxon>
        <taxon>Gammaproteobacteria</taxon>
        <taxon>Alteromonadales</taxon>
        <taxon>Shewanellaceae</taxon>
        <taxon>Parashewanella</taxon>
    </lineage>
</organism>
<dbReference type="Proteomes" id="UP000281474">
    <property type="component" value="Unassembled WGS sequence"/>
</dbReference>
<feature type="compositionally biased region" description="Basic residues" evidence="2">
    <location>
        <begin position="59"/>
        <end position="74"/>
    </location>
</feature>